<evidence type="ECO:0000313" key="3">
    <source>
        <dbReference type="EMBL" id="NKQ58032.1"/>
    </source>
</evidence>
<dbReference type="InterPro" id="IPR020471">
    <property type="entry name" value="AKR"/>
</dbReference>
<dbReference type="PRINTS" id="PR00069">
    <property type="entry name" value="ALDKETRDTASE"/>
</dbReference>
<dbReference type="Proteomes" id="UP000715441">
    <property type="component" value="Unassembled WGS sequence"/>
</dbReference>
<evidence type="ECO:0000259" key="2">
    <source>
        <dbReference type="Pfam" id="PF00248"/>
    </source>
</evidence>
<dbReference type="PANTHER" id="PTHR43364">
    <property type="entry name" value="NADH-SPECIFIC METHYLGLYOXAL REDUCTASE-RELATED"/>
    <property type="match status" value="1"/>
</dbReference>
<evidence type="ECO:0000313" key="4">
    <source>
        <dbReference type="Proteomes" id="UP000715441"/>
    </source>
</evidence>
<accession>A0ABX1JE18</accession>
<evidence type="ECO:0000256" key="1">
    <source>
        <dbReference type="ARBA" id="ARBA00023002"/>
    </source>
</evidence>
<keyword evidence="1" id="KW-0560">Oxidoreductase</keyword>
<dbReference type="Gene3D" id="3.20.20.100">
    <property type="entry name" value="NADP-dependent oxidoreductase domain"/>
    <property type="match status" value="1"/>
</dbReference>
<protein>
    <submittedName>
        <fullName evidence="3">Aldo/keto reductase</fullName>
    </submittedName>
</protein>
<gene>
    <name evidence="3" type="ORF">HFP15_34740</name>
</gene>
<reference evidence="3 4" key="1">
    <citation type="submission" date="2020-04" db="EMBL/GenBank/DDBJ databases">
        <title>Novel species.</title>
        <authorList>
            <person name="Teo W.F.A."/>
            <person name="Lipun K."/>
            <person name="Srisuk N."/>
            <person name="Duangmal K."/>
        </authorList>
    </citation>
    <scope>NUCLEOTIDE SEQUENCE [LARGE SCALE GENOMIC DNA]</scope>
    <source>
        <strain evidence="3 4">K13G38</strain>
    </source>
</reference>
<dbReference type="InterPro" id="IPR023210">
    <property type="entry name" value="NADP_OxRdtase_dom"/>
</dbReference>
<dbReference type="SUPFAM" id="SSF51430">
    <property type="entry name" value="NAD(P)-linked oxidoreductase"/>
    <property type="match status" value="1"/>
</dbReference>
<dbReference type="InterPro" id="IPR050523">
    <property type="entry name" value="AKR_Detox_Biosynth"/>
</dbReference>
<dbReference type="InterPro" id="IPR036812">
    <property type="entry name" value="NAD(P)_OxRdtase_dom_sf"/>
</dbReference>
<organism evidence="3 4">
    <name type="scientific">Amycolatopsis acididurans</name>
    <dbReference type="NCBI Taxonomy" id="2724524"/>
    <lineage>
        <taxon>Bacteria</taxon>
        <taxon>Bacillati</taxon>
        <taxon>Actinomycetota</taxon>
        <taxon>Actinomycetes</taxon>
        <taxon>Pseudonocardiales</taxon>
        <taxon>Pseudonocardiaceae</taxon>
        <taxon>Amycolatopsis</taxon>
    </lineage>
</organism>
<dbReference type="Pfam" id="PF00248">
    <property type="entry name" value="Aldo_ket_red"/>
    <property type="match status" value="1"/>
</dbReference>
<sequence>MEHRRLGNTGFRVSALGLGGNAFGGRADARSARNILDRALAAGITLVDTADSYAGQESERILGEALTGRRDQVVLASKGGSQVGAGPNDHGATRHHLIAALDGSLRRLRTDYLDLYTVHFADPETGDEETLSALEAMVSAGKVRYVCASNYPAWRVCRALWTSDRRGLVRFQAVQASYSLVDRTVELETQPLCLDQGVGIIAFWPLGGGLLSGKYAPGENPPPGSRALTQPIFRRSFTPQRLELARELRCIAEQRGETPGALALAWVLRRPGISSVLVGATRVEQLEQNLRCLAVEFDDELMEQLDSLSAASRWTPFR</sequence>
<dbReference type="EMBL" id="JAAXLS010000047">
    <property type="protein sequence ID" value="NKQ58032.1"/>
    <property type="molecule type" value="Genomic_DNA"/>
</dbReference>
<keyword evidence="4" id="KW-1185">Reference proteome</keyword>
<proteinExistence type="predicted"/>
<dbReference type="PANTHER" id="PTHR43364:SF4">
    <property type="entry name" value="NAD(P)-LINKED OXIDOREDUCTASE SUPERFAMILY PROTEIN"/>
    <property type="match status" value="1"/>
</dbReference>
<feature type="domain" description="NADP-dependent oxidoreductase" evidence="2">
    <location>
        <begin position="16"/>
        <end position="309"/>
    </location>
</feature>
<dbReference type="RefSeq" id="WP_168521468.1">
    <property type="nucleotide sequence ID" value="NZ_JAAXLS010000047.1"/>
</dbReference>
<comment type="caution">
    <text evidence="3">The sequence shown here is derived from an EMBL/GenBank/DDBJ whole genome shotgun (WGS) entry which is preliminary data.</text>
</comment>
<name>A0ABX1JE18_9PSEU</name>